<dbReference type="PANTHER" id="PTHR35894">
    <property type="entry name" value="GENERAL SECRETION PATHWAY PROTEIN A-RELATED"/>
    <property type="match status" value="1"/>
</dbReference>
<dbReference type="SUPFAM" id="SSF52540">
    <property type="entry name" value="P-loop containing nucleoside triphosphate hydrolases"/>
    <property type="match status" value="1"/>
</dbReference>
<dbReference type="PANTHER" id="PTHR35894:SF1">
    <property type="entry name" value="PHOSPHORIBULOKINASE _ URIDINE KINASE FAMILY"/>
    <property type="match status" value="1"/>
</dbReference>
<dbReference type="InterPro" id="IPR027417">
    <property type="entry name" value="P-loop_NTPase"/>
</dbReference>
<dbReference type="EMBL" id="MLJW01000068">
    <property type="protein sequence ID" value="OIR03161.1"/>
    <property type="molecule type" value="Genomic_DNA"/>
</dbReference>
<sequence>MYQAFYGLKENPFSIQPDPDFLYFGRRHSYAYAMMEFGIRNRVGFMVISGEIGCGKTTLVRHLLNNLAPEHTVGLVYNTHREIANLLQWIMLSFGLVYEGQSNVALFDEFQRFLIKQYGAGKSVLLIIDEAHNLNPDALESLRMLSNINADKNQLLQIMLVGQPQLKDLLLKPELLQFSQRVEVDFHIKPFEAADVQGYIQHRLKVAGRETPLFTAEACARIAEASQGTPRRINILCNTALVYGFAAESAMIDLALVEEMLNDKAEFGALSNMDNA</sequence>
<dbReference type="InterPro" id="IPR049945">
    <property type="entry name" value="AAA_22"/>
</dbReference>
<evidence type="ECO:0000259" key="1">
    <source>
        <dbReference type="SMART" id="SM00382"/>
    </source>
</evidence>
<gene>
    <name evidence="2" type="ORF">GALL_146800</name>
</gene>
<comment type="caution">
    <text evidence="2">The sequence shown here is derived from an EMBL/GenBank/DDBJ whole genome shotgun (WGS) entry which is preliminary data.</text>
</comment>
<organism evidence="2">
    <name type="scientific">mine drainage metagenome</name>
    <dbReference type="NCBI Taxonomy" id="410659"/>
    <lineage>
        <taxon>unclassified sequences</taxon>
        <taxon>metagenomes</taxon>
        <taxon>ecological metagenomes</taxon>
    </lineage>
</organism>
<reference evidence="2" key="1">
    <citation type="submission" date="2016-10" db="EMBL/GenBank/DDBJ databases">
        <title>Sequence of Gallionella enrichment culture.</title>
        <authorList>
            <person name="Poehlein A."/>
            <person name="Muehling M."/>
            <person name="Daniel R."/>
        </authorList>
    </citation>
    <scope>NUCLEOTIDE SEQUENCE</scope>
</reference>
<protein>
    <recommendedName>
        <fullName evidence="1">AAA+ ATPase domain-containing protein</fullName>
    </recommendedName>
</protein>
<feature type="domain" description="AAA+ ATPase" evidence="1">
    <location>
        <begin position="42"/>
        <end position="192"/>
    </location>
</feature>
<accession>A0A1J5S3Z7</accession>
<dbReference type="InterPro" id="IPR003593">
    <property type="entry name" value="AAA+_ATPase"/>
</dbReference>
<proteinExistence type="predicted"/>
<dbReference type="Pfam" id="PF13401">
    <property type="entry name" value="AAA_22"/>
    <property type="match status" value="1"/>
</dbReference>
<dbReference type="AlphaFoldDB" id="A0A1J5S3Z7"/>
<dbReference type="Gene3D" id="3.40.50.300">
    <property type="entry name" value="P-loop containing nucleotide triphosphate hydrolases"/>
    <property type="match status" value="1"/>
</dbReference>
<evidence type="ECO:0000313" key="2">
    <source>
        <dbReference type="EMBL" id="OIR03161.1"/>
    </source>
</evidence>
<dbReference type="CDD" id="cd00009">
    <property type="entry name" value="AAA"/>
    <property type="match status" value="1"/>
</dbReference>
<dbReference type="SMART" id="SM00382">
    <property type="entry name" value="AAA"/>
    <property type="match status" value="1"/>
</dbReference>
<name>A0A1J5S3Z7_9ZZZZ</name>
<dbReference type="InterPro" id="IPR052026">
    <property type="entry name" value="ExeA_AAA_ATPase_DNA-bind"/>
</dbReference>
<dbReference type="GO" id="GO:0016887">
    <property type="term" value="F:ATP hydrolysis activity"/>
    <property type="evidence" value="ECO:0007669"/>
    <property type="project" value="InterPro"/>
</dbReference>